<reference evidence="2" key="1">
    <citation type="submission" date="2016-10" db="EMBL/GenBank/DDBJ databases">
        <authorList>
            <person name="Varghese N."/>
            <person name="Submissions S."/>
        </authorList>
    </citation>
    <scope>NUCLEOTIDE SEQUENCE [LARGE SCALE GENOMIC DNA]</scope>
    <source>
        <strain evidence="2">DSM 16995</strain>
    </source>
</reference>
<accession>A0A1G9CLR3</accession>
<keyword evidence="2" id="KW-1185">Reference proteome</keyword>
<dbReference type="RefSeq" id="WP_092158286.1">
    <property type="nucleotide sequence ID" value="NZ_FNGA01000001.1"/>
</dbReference>
<protein>
    <recommendedName>
        <fullName evidence="3">Carrier domain-containing protein</fullName>
    </recommendedName>
</protein>
<dbReference type="InterPro" id="IPR036736">
    <property type="entry name" value="ACP-like_sf"/>
</dbReference>
<dbReference type="AlphaFoldDB" id="A0A1G9CLR3"/>
<sequence length="79" mass="8561">MNKAKVLTLIQEALDQKKAVTMADSSQTLEAWDSLAQLQILMRIDQETDGKAANIPELAIALSVQAIIETLDSHGLIDA</sequence>
<name>A0A1G9CLR3_9BACT</name>
<dbReference type="Gene3D" id="1.10.1200.10">
    <property type="entry name" value="ACP-like"/>
    <property type="match status" value="1"/>
</dbReference>
<dbReference type="EMBL" id="FNGA01000001">
    <property type="protein sequence ID" value="SDK52558.1"/>
    <property type="molecule type" value="Genomic_DNA"/>
</dbReference>
<organism evidence="1 2">
    <name type="scientific">Maridesulfovibrio ferrireducens</name>
    <dbReference type="NCBI Taxonomy" id="246191"/>
    <lineage>
        <taxon>Bacteria</taxon>
        <taxon>Pseudomonadati</taxon>
        <taxon>Thermodesulfobacteriota</taxon>
        <taxon>Desulfovibrionia</taxon>
        <taxon>Desulfovibrionales</taxon>
        <taxon>Desulfovibrionaceae</taxon>
        <taxon>Maridesulfovibrio</taxon>
    </lineage>
</organism>
<proteinExistence type="predicted"/>
<dbReference type="STRING" id="246191.SAMN05660337_0723"/>
<gene>
    <name evidence="1" type="ORF">SAMN05660337_0723</name>
</gene>
<dbReference type="OrthoDB" id="9255777at2"/>
<evidence type="ECO:0008006" key="3">
    <source>
        <dbReference type="Google" id="ProtNLM"/>
    </source>
</evidence>
<dbReference type="Proteomes" id="UP000199053">
    <property type="component" value="Unassembled WGS sequence"/>
</dbReference>
<evidence type="ECO:0000313" key="2">
    <source>
        <dbReference type="Proteomes" id="UP000199053"/>
    </source>
</evidence>
<evidence type="ECO:0000313" key="1">
    <source>
        <dbReference type="EMBL" id="SDK52558.1"/>
    </source>
</evidence>